<evidence type="ECO:0000256" key="1">
    <source>
        <dbReference type="SAM" id="MobiDB-lite"/>
    </source>
</evidence>
<dbReference type="Proteomes" id="UP001063166">
    <property type="component" value="Unassembled WGS sequence"/>
</dbReference>
<dbReference type="InterPro" id="IPR019412">
    <property type="entry name" value="IML2/TPR_39"/>
</dbReference>
<dbReference type="OrthoDB" id="43460at2759"/>
<dbReference type="EMBL" id="BRPK01000006">
    <property type="protein sequence ID" value="GLB38853.1"/>
    <property type="molecule type" value="Genomic_DNA"/>
</dbReference>
<dbReference type="GO" id="GO:0005829">
    <property type="term" value="C:cytosol"/>
    <property type="evidence" value="ECO:0007669"/>
    <property type="project" value="TreeGrafter"/>
</dbReference>
<feature type="region of interest" description="Disordered" evidence="1">
    <location>
        <begin position="370"/>
        <end position="402"/>
    </location>
</feature>
<organism evidence="2 3">
    <name type="scientific">Lyophyllum shimeji</name>
    <name type="common">Hon-shimeji</name>
    <name type="synonym">Tricholoma shimeji</name>
    <dbReference type="NCBI Taxonomy" id="47721"/>
    <lineage>
        <taxon>Eukaryota</taxon>
        <taxon>Fungi</taxon>
        <taxon>Dikarya</taxon>
        <taxon>Basidiomycota</taxon>
        <taxon>Agaricomycotina</taxon>
        <taxon>Agaricomycetes</taxon>
        <taxon>Agaricomycetidae</taxon>
        <taxon>Agaricales</taxon>
        <taxon>Tricholomatineae</taxon>
        <taxon>Lyophyllaceae</taxon>
        <taxon>Lyophyllum</taxon>
    </lineage>
</organism>
<feature type="region of interest" description="Disordered" evidence="1">
    <location>
        <begin position="662"/>
        <end position="700"/>
    </location>
</feature>
<proteinExistence type="predicted"/>
<dbReference type="GO" id="GO:0005634">
    <property type="term" value="C:nucleus"/>
    <property type="evidence" value="ECO:0007669"/>
    <property type="project" value="TreeGrafter"/>
</dbReference>
<dbReference type="PANTHER" id="PTHR31859:SF1">
    <property type="entry name" value="TETRATRICOPEPTIDE REPEAT PROTEIN 39C"/>
    <property type="match status" value="1"/>
</dbReference>
<feature type="compositionally biased region" description="Low complexity" evidence="1">
    <location>
        <begin position="218"/>
        <end position="228"/>
    </location>
</feature>
<protein>
    <submittedName>
        <fullName evidence="2">Uncharacterized protein</fullName>
    </submittedName>
</protein>
<feature type="compositionally biased region" description="Pro residues" evidence="1">
    <location>
        <begin position="208"/>
        <end position="217"/>
    </location>
</feature>
<accession>A0A9P3PNU3</accession>
<sequence>MAEAPSGERPPSWATIYDAPPPVKYPYDPAEALGDLPGVHYALEQFLASHMVESEEYCHKSDEKKERLYFATGYGLIQCVKGLMSYADEDLLSAINHTRHGNLVASQHRKKAGLIGSILGSAGLSSHTQFIKSMTDVERHAELVYAESLFEKALLGIVYSGDWLAFIKEALNMRTTITIYRQLGAFLDEADAAYAASLQNGGETTTTTPPPPPPPTPAAAKSPNASSRPPRRTEDPRIDAHFRSGVYLGVGMCNIILSLMPGKLQTLVELFGYRGERRVGLEMLMRAGGWDSASDSGRQDQDAGVVEAAEEGVRRTICDMALLIFHLVLSSFTVEGVDVGVAGRILEWNLKRYPNGVSFSLSSSSSLFPHSPPPSPSSLLPPLPSLPPPPPPPPFPPSRKALTHPHPHTGVFFLFGAGRLALHRSQPRQAIRYYTQAMASQVQYRNLDHVSFWEVAVARLALWEVGARVPGGDVVVLKGQGRGKGRGKGKGEEGKGKEGEKEGGEGGGGEVEEVVGGSAMCWRVLEREATWSKSIYSYGLAACLLEDWPTDDLASPEGRKRKEERMDEARGLMARVPVVRQKIAGKSIPLEKFVARKARKFAAQGNRLLLPALEVAYVFQAIAHAPRAVLVGKMLPLVRRALARLAMYGEGTGVSAAQVSVSVNGNGHGEEGSVPPTPTTPYTPATPFTPSTPAPPKSAASLASGWRIGAVMGRASRGAKAAQGAGKLGVERYEGGAGEYWDDLCLARFLEGVCLRYVAYPDPDAVPDPEEKIEEGMDVPQEEAARGAEEALRAVFAYGPKIELDHHLVYHAHYELGRLLACQGDFEGAKAEYELVLSGKTLEVGPSGRKGKYSMENALHIRTHAALDALQSASGQNKHRA</sequence>
<feature type="compositionally biased region" description="Basic and acidic residues" evidence="1">
    <location>
        <begin position="489"/>
        <end position="504"/>
    </location>
</feature>
<dbReference type="Pfam" id="PF10300">
    <property type="entry name" value="Iml2-TPR_39"/>
    <property type="match status" value="2"/>
</dbReference>
<feature type="compositionally biased region" description="Pro residues" evidence="1">
    <location>
        <begin position="370"/>
        <end position="397"/>
    </location>
</feature>
<gene>
    <name evidence="2" type="ORF">LshimejAT787_0600150</name>
</gene>
<feature type="region of interest" description="Disordered" evidence="1">
    <location>
        <begin position="200"/>
        <end position="236"/>
    </location>
</feature>
<comment type="caution">
    <text evidence="2">The sequence shown here is derived from an EMBL/GenBank/DDBJ whole genome shotgun (WGS) entry which is preliminary data.</text>
</comment>
<feature type="region of interest" description="Disordered" evidence="1">
    <location>
        <begin position="476"/>
        <end position="511"/>
    </location>
</feature>
<reference evidence="2" key="1">
    <citation type="submission" date="2022-07" db="EMBL/GenBank/DDBJ databases">
        <title>The genome of Lyophyllum shimeji provides insight into the initial evolution of ectomycorrhizal fungal genome.</title>
        <authorList>
            <person name="Kobayashi Y."/>
            <person name="Shibata T."/>
            <person name="Hirakawa H."/>
            <person name="Shigenobu S."/>
            <person name="Nishiyama T."/>
            <person name="Yamada A."/>
            <person name="Hasebe M."/>
            <person name="Kawaguchi M."/>
        </authorList>
    </citation>
    <scope>NUCLEOTIDE SEQUENCE</scope>
    <source>
        <strain evidence="2">AT787</strain>
    </source>
</reference>
<evidence type="ECO:0000313" key="2">
    <source>
        <dbReference type="EMBL" id="GLB38853.1"/>
    </source>
</evidence>
<evidence type="ECO:0000313" key="3">
    <source>
        <dbReference type="Proteomes" id="UP001063166"/>
    </source>
</evidence>
<name>A0A9P3PNU3_LYOSH</name>
<dbReference type="PANTHER" id="PTHR31859">
    <property type="entry name" value="TETRATRICOPEPTIDE REPEAT PROTEIN 39 FAMILY MEMBER"/>
    <property type="match status" value="1"/>
</dbReference>
<dbReference type="AlphaFoldDB" id="A0A9P3PNU3"/>
<dbReference type="GO" id="GO:0005741">
    <property type="term" value="C:mitochondrial outer membrane"/>
    <property type="evidence" value="ECO:0007669"/>
    <property type="project" value="TreeGrafter"/>
</dbReference>
<keyword evidence="3" id="KW-1185">Reference proteome</keyword>